<dbReference type="SUPFAM" id="SSF54975">
    <property type="entry name" value="Acylphosphatase/BLUF domain-like"/>
    <property type="match status" value="1"/>
</dbReference>
<organism evidence="8 9">
    <name type="scientific">Dyella tabacisoli</name>
    <dbReference type="NCBI Taxonomy" id="2282381"/>
    <lineage>
        <taxon>Bacteria</taxon>
        <taxon>Pseudomonadati</taxon>
        <taxon>Pseudomonadota</taxon>
        <taxon>Gammaproteobacteria</taxon>
        <taxon>Lysobacterales</taxon>
        <taxon>Rhodanobacteraceae</taxon>
        <taxon>Dyella</taxon>
    </lineage>
</organism>
<dbReference type="RefSeq" id="WP_114844130.1">
    <property type="nucleotide sequence ID" value="NZ_JBHSPE010000001.1"/>
</dbReference>
<dbReference type="InterPro" id="IPR001792">
    <property type="entry name" value="Acylphosphatase-like_dom"/>
</dbReference>
<dbReference type="GO" id="GO:0003998">
    <property type="term" value="F:acylphosphatase activity"/>
    <property type="evidence" value="ECO:0007669"/>
    <property type="project" value="UniProtKB-EC"/>
</dbReference>
<dbReference type="NCBIfam" id="NF011018">
    <property type="entry name" value="PRK14446.1"/>
    <property type="match status" value="1"/>
</dbReference>
<dbReference type="PROSITE" id="PS51160">
    <property type="entry name" value="ACYLPHOSPHATASE_3"/>
    <property type="match status" value="1"/>
</dbReference>
<accession>A0A369UQU8</accession>
<evidence type="ECO:0000313" key="9">
    <source>
        <dbReference type="Proteomes" id="UP000253782"/>
    </source>
</evidence>
<feature type="domain" description="Acylphosphatase-like" evidence="7">
    <location>
        <begin position="3"/>
        <end position="88"/>
    </location>
</feature>
<evidence type="ECO:0000256" key="6">
    <source>
        <dbReference type="RuleBase" id="RU004168"/>
    </source>
</evidence>
<keyword evidence="5 8" id="KW-0378">Hydrolase</keyword>
<dbReference type="PANTHER" id="PTHR47268">
    <property type="entry name" value="ACYLPHOSPHATASE"/>
    <property type="match status" value="1"/>
</dbReference>
<reference evidence="8 9" key="1">
    <citation type="submission" date="2018-07" db="EMBL/GenBank/DDBJ databases">
        <title>Dyella tabacisoli L4-6T, whole genome shotgun sequence.</title>
        <authorList>
            <person name="Zhou X.-K."/>
            <person name="Li W.-J."/>
            <person name="Duan Y.-Q."/>
        </authorList>
    </citation>
    <scope>NUCLEOTIDE SEQUENCE [LARGE SCALE GENOMIC DNA]</scope>
    <source>
        <strain evidence="8 9">L4-6</strain>
    </source>
</reference>
<evidence type="ECO:0000256" key="4">
    <source>
        <dbReference type="ARBA" id="ARBA00047645"/>
    </source>
</evidence>
<sequence length="88" mass="9370">MSTVKFIVSGRVQGVFYRASTREQALELGLTGHAKNLADGSVEVLACGSGQAIEALERWLWHGPPAAKVEAVSQEYVQMPPPSGFVVG</sequence>
<proteinExistence type="inferred from homology"/>
<dbReference type="Pfam" id="PF00708">
    <property type="entry name" value="Acylphosphatase"/>
    <property type="match status" value="1"/>
</dbReference>
<gene>
    <name evidence="8" type="ORF">DVJ77_03975</name>
</gene>
<feature type="active site" evidence="5">
    <location>
        <position position="18"/>
    </location>
</feature>
<name>A0A369UQU8_9GAMM</name>
<feature type="active site" evidence="5">
    <location>
        <position position="36"/>
    </location>
</feature>
<dbReference type="InterPro" id="IPR020456">
    <property type="entry name" value="Acylphosphatase"/>
</dbReference>
<evidence type="ECO:0000259" key="7">
    <source>
        <dbReference type="PROSITE" id="PS51160"/>
    </source>
</evidence>
<dbReference type="NCBIfam" id="NF011000">
    <property type="entry name" value="PRK14426.1"/>
    <property type="match status" value="1"/>
</dbReference>
<keyword evidence="9" id="KW-1185">Reference proteome</keyword>
<comment type="caution">
    <text evidence="8">The sequence shown here is derived from an EMBL/GenBank/DDBJ whole genome shotgun (WGS) entry which is preliminary data.</text>
</comment>
<dbReference type="EMBL" id="QQAH01000002">
    <property type="protein sequence ID" value="RDD83016.1"/>
    <property type="molecule type" value="Genomic_DNA"/>
</dbReference>
<dbReference type="Gene3D" id="3.30.70.100">
    <property type="match status" value="1"/>
</dbReference>
<protein>
    <recommendedName>
        <fullName evidence="3 5">acylphosphatase</fullName>
        <ecNumber evidence="2 5">3.6.1.7</ecNumber>
    </recommendedName>
</protein>
<evidence type="ECO:0000256" key="1">
    <source>
        <dbReference type="ARBA" id="ARBA00005614"/>
    </source>
</evidence>
<evidence type="ECO:0000313" key="8">
    <source>
        <dbReference type="EMBL" id="RDD83016.1"/>
    </source>
</evidence>
<evidence type="ECO:0000256" key="2">
    <source>
        <dbReference type="ARBA" id="ARBA00012150"/>
    </source>
</evidence>
<dbReference type="InterPro" id="IPR036046">
    <property type="entry name" value="Acylphosphatase-like_dom_sf"/>
</dbReference>
<dbReference type="EC" id="3.6.1.7" evidence="2 5"/>
<evidence type="ECO:0000256" key="5">
    <source>
        <dbReference type="PROSITE-ProRule" id="PRU00520"/>
    </source>
</evidence>
<evidence type="ECO:0000256" key="3">
    <source>
        <dbReference type="ARBA" id="ARBA00015991"/>
    </source>
</evidence>
<dbReference type="PANTHER" id="PTHR47268:SF4">
    <property type="entry name" value="ACYLPHOSPHATASE"/>
    <property type="match status" value="1"/>
</dbReference>
<dbReference type="OrthoDB" id="5295388at2"/>
<comment type="catalytic activity">
    <reaction evidence="4 5">
        <text>an acyl phosphate + H2O = a carboxylate + phosphate + H(+)</text>
        <dbReference type="Rhea" id="RHEA:14965"/>
        <dbReference type="ChEBI" id="CHEBI:15377"/>
        <dbReference type="ChEBI" id="CHEBI:15378"/>
        <dbReference type="ChEBI" id="CHEBI:29067"/>
        <dbReference type="ChEBI" id="CHEBI:43474"/>
        <dbReference type="ChEBI" id="CHEBI:59918"/>
        <dbReference type="EC" id="3.6.1.7"/>
    </reaction>
</comment>
<dbReference type="AlphaFoldDB" id="A0A369UQU8"/>
<comment type="similarity">
    <text evidence="1 6">Belongs to the acylphosphatase family.</text>
</comment>
<dbReference type="Proteomes" id="UP000253782">
    <property type="component" value="Unassembled WGS sequence"/>
</dbReference>